<reference evidence="1" key="1">
    <citation type="journal article" date="2020" name="Stud. Mycol.">
        <title>101 Dothideomycetes genomes: a test case for predicting lifestyles and emergence of pathogens.</title>
        <authorList>
            <person name="Haridas S."/>
            <person name="Albert R."/>
            <person name="Binder M."/>
            <person name="Bloem J."/>
            <person name="Labutti K."/>
            <person name="Salamov A."/>
            <person name="Andreopoulos B."/>
            <person name="Baker S."/>
            <person name="Barry K."/>
            <person name="Bills G."/>
            <person name="Bluhm B."/>
            <person name="Cannon C."/>
            <person name="Castanera R."/>
            <person name="Culley D."/>
            <person name="Daum C."/>
            <person name="Ezra D."/>
            <person name="Gonzalez J."/>
            <person name="Henrissat B."/>
            <person name="Kuo A."/>
            <person name="Liang C."/>
            <person name="Lipzen A."/>
            <person name="Lutzoni F."/>
            <person name="Magnuson J."/>
            <person name="Mondo S."/>
            <person name="Nolan M."/>
            <person name="Ohm R."/>
            <person name="Pangilinan J."/>
            <person name="Park H.-J."/>
            <person name="Ramirez L."/>
            <person name="Alfaro M."/>
            <person name="Sun H."/>
            <person name="Tritt A."/>
            <person name="Yoshinaga Y."/>
            <person name="Zwiers L.-H."/>
            <person name="Turgeon B."/>
            <person name="Goodwin S."/>
            <person name="Spatafora J."/>
            <person name="Crous P."/>
            <person name="Grigoriev I."/>
        </authorList>
    </citation>
    <scope>NUCLEOTIDE SEQUENCE</scope>
    <source>
        <strain evidence="1">CBS 107.79</strain>
    </source>
</reference>
<protein>
    <submittedName>
        <fullName evidence="1">Uncharacterized protein</fullName>
    </submittedName>
</protein>
<dbReference type="EMBL" id="ML976656">
    <property type="protein sequence ID" value="KAF1980111.1"/>
    <property type="molecule type" value="Genomic_DNA"/>
</dbReference>
<evidence type="ECO:0000313" key="2">
    <source>
        <dbReference type="Proteomes" id="UP000800036"/>
    </source>
</evidence>
<dbReference type="Proteomes" id="UP000800036">
    <property type="component" value="Unassembled WGS sequence"/>
</dbReference>
<organism evidence="1 2">
    <name type="scientific">Bimuria novae-zelandiae CBS 107.79</name>
    <dbReference type="NCBI Taxonomy" id="1447943"/>
    <lineage>
        <taxon>Eukaryota</taxon>
        <taxon>Fungi</taxon>
        <taxon>Dikarya</taxon>
        <taxon>Ascomycota</taxon>
        <taxon>Pezizomycotina</taxon>
        <taxon>Dothideomycetes</taxon>
        <taxon>Pleosporomycetidae</taxon>
        <taxon>Pleosporales</taxon>
        <taxon>Massarineae</taxon>
        <taxon>Didymosphaeriaceae</taxon>
        <taxon>Bimuria</taxon>
    </lineage>
</organism>
<accession>A0A6A5VS85</accession>
<name>A0A6A5VS85_9PLEO</name>
<dbReference type="AlphaFoldDB" id="A0A6A5VS85"/>
<sequence length="90" mass="10578">MWLVYRCPSTWWKKDRQAERRCDGTKAWHSAINITGPGADRAFSAHRTRTFGWAIEFLRAGRGWWSWLQRRSAPSSWLWTGMRISPPGPM</sequence>
<gene>
    <name evidence="1" type="ORF">BU23DRAFT_2633</name>
</gene>
<proteinExistence type="predicted"/>
<keyword evidence="2" id="KW-1185">Reference proteome</keyword>
<evidence type="ECO:0000313" key="1">
    <source>
        <dbReference type="EMBL" id="KAF1980111.1"/>
    </source>
</evidence>